<evidence type="ECO:0000313" key="1">
    <source>
        <dbReference type="EMBL" id="POI28167.1"/>
    </source>
</evidence>
<comment type="caution">
    <text evidence="1">The sequence shown here is derived from an EMBL/GenBank/DDBJ whole genome shotgun (WGS) entry which is preliminary data.</text>
</comment>
<protein>
    <submittedName>
        <fullName evidence="1">Uncharacterized protein</fullName>
    </submittedName>
</protein>
<organism evidence="1 2">
    <name type="scientific">Bambusicola thoracicus</name>
    <name type="common">Chinese bamboo-partridge</name>
    <name type="synonym">Perdix thoracica</name>
    <dbReference type="NCBI Taxonomy" id="9083"/>
    <lineage>
        <taxon>Eukaryota</taxon>
        <taxon>Metazoa</taxon>
        <taxon>Chordata</taxon>
        <taxon>Craniata</taxon>
        <taxon>Vertebrata</taxon>
        <taxon>Euteleostomi</taxon>
        <taxon>Archelosauria</taxon>
        <taxon>Archosauria</taxon>
        <taxon>Dinosauria</taxon>
        <taxon>Saurischia</taxon>
        <taxon>Theropoda</taxon>
        <taxon>Coelurosauria</taxon>
        <taxon>Aves</taxon>
        <taxon>Neognathae</taxon>
        <taxon>Galloanserae</taxon>
        <taxon>Galliformes</taxon>
        <taxon>Phasianidae</taxon>
        <taxon>Perdicinae</taxon>
        <taxon>Bambusicola</taxon>
    </lineage>
</organism>
<reference evidence="1 2" key="1">
    <citation type="submission" date="2018-01" db="EMBL/GenBank/DDBJ databases">
        <title>Comparison of the Chinese Bamboo Partridge and Red Junglefowl genome sequences highlights the importance of demography in genome evolution.</title>
        <authorList>
            <person name="Tiley G.P."/>
            <person name="Kimball R.T."/>
            <person name="Braun E.L."/>
            <person name="Burleigh J.G."/>
        </authorList>
    </citation>
    <scope>NUCLEOTIDE SEQUENCE [LARGE SCALE GENOMIC DNA]</scope>
    <source>
        <strain evidence="1">RTK389</strain>
        <tissue evidence="1">Blood</tissue>
    </source>
</reference>
<evidence type="ECO:0000313" key="2">
    <source>
        <dbReference type="Proteomes" id="UP000237246"/>
    </source>
</evidence>
<accession>A0A2P4SVL2</accession>
<keyword evidence="2" id="KW-1185">Reference proteome</keyword>
<dbReference type="EMBL" id="PPHD01020541">
    <property type="protein sequence ID" value="POI28167.1"/>
    <property type="molecule type" value="Genomic_DNA"/>
</dbReference>
<sequence>MEDKITPLKERQFALSNGTSTLKLKPISLKGKEDLNQQDPWILVKFKYKKKAKQTKIQLEDLGTSDPLELKIKPNRRKYGKQTEEPSLVIVPELQQKLTSLTLGCKAESCSKDSAL</sequence>
<dbReference type="Proteomes" id="UP000237246">
    <property type="component" value="Unassembled WGS sequence"/>
</dbReference>
<dbReference type="AlphaFoldDB" id="A0A2P4SVL2"/>
<name>A0A2P4SVL2_BAMTH</name>
<gene>
    <name evidence="1" type="ORF">CIB84_008083</name>
</gene>
<proteinExistence type="predicted"/>